<dbReference type="PANTHER" id="PTHR43037">
    <property type="entry name" value="UNNAMED PRODUCT-RELATED"/>
    <property type="match status" value="1"/>
</dbReference>
<reference evidence="3" key="2">
    <citation type="submission" date="2014-06" db="EMBL/GenBank/DDBJ databases">
        <title>Draft genome sequence of Eubacterium siraeum (DSM 15702).</title>
        <authorList>
            <person name="Sudarsanam P."/>
            <person name="Ley R."/>
            <person name="Guruge J."/>
            <person name="Turnbaugh P.J."/>
            <person name="Mahowald M."/>
            <person name="Liep D."/>
            <person name="Gordon J."/>
        </authorList>
    </citation>
    <scope>NUCLEOTIDE SEQUENCE</scope>
    <source>
        <strain evidence="3">DSM 15702</strain>
    </source>
</reference>
<evidence type="ECO:0000313" key="4">
    <source>
        <dbReference type="Proteomes" id="UP000005326"/>
    </source>
</evidence>
<protein>
    <recommendedName>
        <fullName evidence="5">Esterase</fullName>
    </recommendedName>
</protein>
<evidence type="ECO:0008006" key="5">
    <source>
        <dbReference type="Google" id="ProtNLM"/>
    </source>
</evidence>
<dbReference type="InterPro" id="IPR050955">
    <property type="entry name" value="Plant_Biomass_Hydrol_Est"/>
</dbReference>
<name>B0MPH3_9FIRM</name>
<evidence type="ECO:0000256" key="2">
    <source>
        <dbReference type="ARBA" id="ARBA00022801"/>
    </source>
</evidence>
<evidence type="ECO:0000313" key="3">
    <source>
        <dbReference type="EMBL" id="EDS00319.1"/>
    </source>
</evidence>
<accession>B0MPH3</accession>
<dbReference type="GO" id="GO:0016787">
    <property type="term" value="F:hydrolase activity"/>
    <property type="evidence" value="ECO:0007669"/>
    <property type="project" value="UniProtKB-KW"/>
</dbReference>
<dbReference type="PANTHER" id="PTHR43037:SF5">
    <property type="entry name" value="FERULOYL ESTERASE"/>
    <property type="match status" value="1"/>
</dbReference>
<gene>
    <name evidence="3" type="ORF">EUBSIR_01732</name>
</gene>
<keyword evidence="4" id="KW-1185">Reference proteome</keyword>
<keyword evidence="2" id="KW-0378">Hydrolase</keyword>
<sequence length="306" mass="34571">MKVTEFSNKTKVDNVRPEWEKYLGKEDFISYKPSYVGGTERDKFEKFTFPAEKTGDITYYLYNPTKNGAIRQCGKYPLLVFIHGATNSFDGRICISHSGGEMFATADYQQKMDGGAFILVPLANEKKDENGELCDSWNEKYFPYLKDIINKTVNDNPISDIIIAGGSSGGYMTWGMVLNYPELFDGCIPVSSGFMPSISQLETLEKNGVNVLYACGRHDEFGCYKKEYSEIYDYISTMKNGICYTPEWTRNGDHGVASLFFGIEMGQHCMITQVQANLIYDDGAPYCDKIPNGITGWIKTCHRNKE</sequence>
<dbReference type="AlphaFoldDB" id="B0MPH3"/>
<comment type="caution">
    <text evidence="3">The sequence shown here is derived from an EMBL/GenBank/DDBJ whole genome shotgun (WGS) entry which is preliminary data.</text>
</comment>
<proteinExistence type="predicted"/>
<evidence type="ECO:0000256" key="1">
    <source>
        <dbReference type="ARBA" id="ARBA00022729"/>
    </source>
</evidence>
<dbReference type="SUPFAM" id="SSF53474">
    <property type="entry name" value="alpha/beta-Hydrolases"/>
    <property type="match status" value="1"/>
</dbReference>
<dbReference type="EMBL" id="ABCA03000049">
    <property type="protein sequence ID" value="EDS00319.1"/>
    <property type="molecule type" value="Genomic_DNA"/>
</dbReference>
<dbReference type="Proteomes" id="UP000005326">
    <property type="component" value="Unassembled WGS sequence"/>
</dbReference>
<dbReference type="Gene3D" id="3.40.50.1820">
    <property type="entry name" value="alpha/beta hydrolase"/>
    <property type="match status" value="1"/>
</dbReference>
<reference evidence="3" key="1">
    <citation type="submission" date="2007-10" db="EMBL/GenBank/DDBJ databases">
        <authorList>
            <person name="Fulton L."/>
            <person name="Clifton S."/>
            <person name="Fulton B."/>
            <person name="Xu J."/>
            <person name="Minx P."/>
            <person name="Pepin K.H."/>
            <person name="Johnson M."/>
            <person name="Thiruvilangam P."/>
            <person name="Bhonagiri V."/>
            <person name="Nash W.E."/>
            <person name="Mardis E.R."/>
            <person name="Wilson R.K."/>
        </authorList>
    </citation>
    <scope>NUCLEOTIDE SEQUENCE [LARGE SCALE GENOMIC DNA]</scope>
    <source>
        <strain evidence="3">DSM 15702</strain>
    </source>
</reference>
<organism evidence="3 4">
    <name type="scientific">[Eubacterium] siraeum DSM 15702</name>
    <dbReference type="NCBI Taxonomy" id="428128"/>
    <lineage>
        <taxon>Bacteria</taxon>
        <taxon>Bacillati</taxon>
        <taxon>Bacillota</taxon>
        <taxon>Clostridia</taxon>
        <taxon>Eubacteriales</taxon>
        <taxon>Oscillospiraceae</taxon>
        <taxon>Oscillospiraceae incertae sedis</taxon>
    </lineage>
</organism>
<dbReference type="InterPro" id="IPR029058">
    <property type="entry name" value="AB_hydrolase_fold"/>
</dbReference>
<keyword evidence="1" id="KW-0732">Signal</keyword>